<reference evidence="3 4" key="1">
    <citation type="submission" date="2017-01" db="EMBL/GenBank/DDBJ databases">
        <title>The cable genome- insights into the physiology and evolution of filamentous bacteria capable of sulfide oxidation via long distance electron transfer.</title>
        <authorList>
            <person name="Schreiber L."/>
            <person name="Bjerg J.T."/>
            <person name="Boggild A."/>
            <person name="Van De Vossenberg J."/>
            <person name="Meysman F."/>
            <person name="Nielsen L.P."/>
            <person name="Schramm A."/>
            <person name="Kjeldsen K.U."/>
        </authorList>
    </citation>
    <scope>NUCLEOTIDE SEQUENCE [LARGE SCALE GENOMIC DNA]</scope>
    <source>
        <strain evidence="3">MCF</strain>
    </source>
</reference>
<evidence type="ECO:0000313" key="3">
    <source>
        <dbReference type="EMBL" id="RWX45255.1"/>
    </source>
</evidence>
<dbReference type="AlphaFoldDB" id="A0A444IX85"/>
<keyword evidence="4" id="KW-1185">Reference proteome</keyword>
<evidence type="ECO:0000256" key="1">
    <source>
        <dbReference type="SAM" id="MobiDB-lite"/>
    </source>
</evidence>
<sequence length="226" mass="24681">MWVMKKGNIIYKVGLLFVFVGVMLPSTASAMIPTVCGEIPPDDLTDQEETLVDGQYFENPSPCYSFTVGQVPVSLHVALNYIHNDTHNLDMNLWDSSNKIIKRGADAIGNQGEEAHIYDAVASNATYYVQIVGLNDMIGYLYQFKWDDLDDPTDPPTISENSENPEDDGLPFAPGEFGQLLSVDVTDADSCIIYYGTDTNNVTASEDITIDPGTTTCKATVAYGAI</sequence>
<evidence type="ECO:0000313" key="4">
    <source>
        <dbReference type="Proteomes" id="UP000287853"/>
    </source>
</evidence>
<organism evidence="3 4">
    <name type="scientific">Candidatus Electrothrix aarhusensis</name>
    <dbReference type="NCBI Taxonomy" id="1859131"/>
    <lineage>
        <taxon>Bacteria</taxon>
        <taxon>Pseudomonadati</taxon>
        <taxon>Thermodesulfobacteriota</taxon>
        <taxon>Desulfobulbia</taxon>
        <taxon>Desulfobulbales</taxon>
        <taxon>Desulfobulbaceae</taxon>
        <taxon>Candidatus Electrothrix</taxon>
    </lineage>
</organism>
<accession>A0A444IX85</accession>
<feature type="chain" id="PRO_5019120714" description="Peptidase C-terminal archaeal/bacterial domain-containing protein" evidence="2">
    <location>
        <begin position="31"/>
        <end position="226"/>
    </location>
</feature>
<name>A0A444IX85_9BACT</name>
<evidence type="ECO:0000256" key="2">
    <source>
        <dbReference type="SAM" id="SignalP"/>
    </source>
</evidence>
<comment type="caution">
    <text evidence="3">The sequence shown here is derived from an EMBL/GenBank/DDBJ whole genome shotgun (WGS) entry which is preliminary data.</text>
</comment>
<protein>
    <recommendedName>
        <fullName evidence="5">Peptidase C-terminal archaeal/bacterial domain-containing protein</fullName>
    </recommendedName>
</protein>
<dbReference type="Proteomes" id="UP000287853">
    <property type="component" value="Unassembled WGS sequence"/>
</dbReference>
<feature type="signal peptide" evidence="2">
    <location>
        <begin position="1"/>
        <end position="30"/>
    </location>
</feature>
<feature type="region of interest" description="Disordered" evidence="1">
    <location>
        <begin position="152"/>
        <end position="173"/>
    </location>
</feature>
<keyword evidence="2" id="KW-0732">Signal</keyword>
<proteinExistence type="predicted"/>
<gene>
    <name evidence="3" type="ORF">H206_00833</name>
</gene>
<evidence type="ECO:0008006" key="5">
    <source>
        <dbReference type="Google" id="ProtNLM"/>
    </source>
</evidence>
<dbReference type="EMBL" id="MTKO01000081">
    <property type="protein sequence ID" value="RWX45255.1"/>
    <property type="molecule type" value="Genomic_DNA"/>
</dbReference>